<proteinExistence type="inferred from homology"/>
<dbReference type="EMBL" id="CP032626">
    <property type="protein sequence ID" value="AYF92738.1"/>
    <property type="molecule type" value="Genomic_DNA"/>
</dbReference>
<dbReference type="GO" id="GO:0005524">
    <property type="term" value="F:ATP binding"/>
    <property type="evidence" value="ECO:0007669"/>
    <property type="project" value="UniProtKB-KW"/>
</dbReference>
<reference evidence="5 6" key="1">
    <citation type="submission" date="2018-09" db="EMBL/GenBank/DDBJ databases">
        <title>Genome sequencing of strain BHWM-4.</title>
        <authorList>
            <person name="Heo J."/>
            <person name="Kim S.-J."/>
            <person name="Kwon S.-W."/>
        </authorList>
    </citation>
    <scope>NUCLEOTIDE SEQUENCE [LARGE SCALE GENOMIC DNA]</scope>
    <source>
        <strain evidence="5 6">BHWM-4</strain>
    </source>
</reference>
<sequence>MYFRKNFTNILVGGIYMNRIFNEIIKNSIKKYINDIYILPRNNYFVLKGNDGVRIDDLNSSYVPTQRLINYCKFISGMSVSEKRRPQIGSLEFIYGDDKVFLRFSSVGNFQNQEAMVIRIIYPLNKIKLDEKNEDNLDNLINLSKNGGLILFSGKTGSGKTTSIYQLANKMKKENFVMTIEDPVEIIEEDFLQLQVNESAGIYYDDLIKVGLRSHPDIFIIGEIRDYKTAEAAIRASLSGHLVLTTVHSKSTSGTITRLKQLGCDYDDLKQSIAAVVFQQLKIDDDESMVADMKITDYEKLFN</sequence>
<dbReference type="Gene3D" id="3.30.450.90">
    <property type="match status" value="1"/>
</dbReference>
<name>A0A387ASX5_9LACO</name>
<dbReference type="GO" id="GO:0016887">
    <property type="term" value="F:ATP hydrolysis activity"/>
    <property type="evidence" value="ECO:0007669"/>
    <property type="project" value="TreeGrafter"/>
</dbReference>
<accession>A0A387ASX5</accession>
<organism evidence="5 6">
    <name type="scientific">Apilactobacillus bombintestini</name>
    <dbReference type="NCBI Taxonomy" id="2419772"/>
    <lineage>
        <taxon>Bacteria</taxon>
        <taxon>Bacillati</taxon>
        <taxon>Bacillota</taxon>
        <taxon>Bacilli</taxon>
        <taxon>Lactobacillales</taxon>
        <taxon>Lactobacillaceae</taxon>
        <taxon>Apilactobacillus</taxon>
    </lineage>
</organism>
<evidence type="ECO:0000313" key="5">
    <source>
        <dbReference type="EMBL" id="AYF92738.1"/>
    </source>
</evidence>
<dbReference type="PANTHER" id="PTHR30258:SF2">
    <property type="entry name" value="COMG OPERON PROTEIN 1"/>
    <property type="match status" value="1"/>
</dbReference>
<dbReference type="PANTHER" id="PTHR30258">
    <property type="entry name" value="TYPE II SECRETION SYSTEM PROTEIN GSPE-RELATED"/>
    <property type="match status" value="1"/>
</dbReference>
<dbReference type="InterPro" id="IPR047667">
    <property type="entry name" value="ATPase_ComGA"/>
</dbReference>
<gene>
    <name evidence="5" type="ORF">D7I45_04295</name>
</gene>
<evidence type="ECO:0000256" key="2">
    <source>
        <dbReference type="ARBA" id="ARBA00022741"/>
    </source>
</evidence>
<evidence type="ECO:0000256" key="3">
    <source>
        <dbReference type="ARBA" id="ARBA00022840"/>
    </source>
</evidence>
<evidence type="ECO:0000259" key="4">
    <source>
        <dbReference type="Pfam" id="PF00437"/>
    </source>
</evidence>
<dbReference type="InterPro" id="IPR001482">
    <property type="entry name" value="T2SS/T4SS_dom"/>
</dbReference>
<dbReference type="InterPro" id="IPR027417">
    <property type="entry name" value="P-loop_NTPase"/>
</dbReference>
<dbReference type="SUPFAM" id="SSF52540">
    <property type="entry name" value="P-loop containing nucleoside triphosphate hydrolases"/>
    <property type="match status" value="1"/>
</dbReference>
<dbReference type="CDD" id="cd01129">
    <property type="entry name" value="PulE-GspE-like"/>
    <property type="match status" value="1"/>
</dbReference>
<comment type="similarity">
    <text evidence="1">Belongs to the GSP E family.</text>
</comment>
<dbReference type="NCBIfam" id="NF041000">
    <property type="entry name" value="ATPase_ComGA"/>
    <property type="match status" value="1"/>
</dbReference>
<dbReference type="KEGG" id="abom:D7I45_04295"/>
<protein>
    <submittedName>
        <fullName evidence="5">Competence protein ComGA</fullName>
    </submittedName>
</protein>
<evidence type="ECO:0000256" key="1">
    <source>
        <dbReference type="ARBA" id="ARBA00006611"/>
    </source>
</evidence>
<dbReference type="AlphaFoldDB" id="A0A387ASX5"/>
<dbReference type="Gene3D" id="3.40.50.300">
    <property type="entry name" value="P-loop containing nucleotide triphosphate hydrolases"/>
    <property type="match status" value="1"/>
</dbReference>
<keyword evidence="6" id="KW-1185">Reference proteome</keyword>
<dbReference type="Pfam" id="PF00437">
    <property type="entry name" value="T2SSE"/>
    <property type="match status" value="1"/>
</dbReference>
<feature type="domain" description="Bacterial type II secretion system protein E" evidence="4">
    <location>
        <begin position="18"/>
        <end position="281"/>
    </location>
</feature>
<dbReference type="OrthoDB" id="9808272at2"/>
<dbReference type="GO" id="GO:0005886">
    <property type="term" value="C:plasma membrane"/>
    <property type="evidence" value="ECO:0007669"/>
    <property type="project" value="TreeGrafter"/>
</dbReference>
<keyword evidence="3" id="KW-0067">ATP-binding</keyword>
<evidence type="ECO:0000313" key="6">
    <source>
        <dbReference type="Proteomes" id="UP000272003"/>
    </source>
</evidence>
<keyword evidence="2" id="KW-0547">Nucleotide-binding</keyword>
<dbReference type="Proteomes" id="UP000272003">
    <property type="component" value="Chromosome"/>
</dbReference>